<evidence type="ECO:0000313" key="9">
    <source>
        <dbReference type="Proteomes" id="UP001362999"/>
    </source>
</evidence>
<dbReference type="EMBL" id="JAWWNJ010000005">
    <property type="protein sequence ID" value="KAK7055923.1"/>
    <property type="molecule type" value="Genomic_DNA"/>
</dbReference>
<dbReference type="Pfam" id="PF00069">
    <property type="entry name" value="Pkinase"/>
    <property type="match status" value="2"/>
</dbReference>
<dbReference type="PROSITE" id="PS50011">
    <property type="entry name" value="PROTEIN_KINASE_DOM"/>
    <property type="match status" value="1"/>
</dbReference>
<organism evidence="8 9">
    <name type="scientific">Favolaschia claudopus</name>
    <dbReference type="NCBI Taxonomy" id="2862362"/>
    <lineage>
        <taxon>Eukaryota</taxon>
        <taxon>Fungi</taxon>
        <taxon>Dikarya</taxon>
        <taxon>Basidiomycota</taxon>
        <taxon>Agaricomycotina</taxon>
        <taxon>Agaricomycetes</taxon>
        <taxon>Agaricomycetidae</taxon>
        <taxon>Agaricales</taxon>
        <taxon>Marasmiineae</taxon>
        <taxon>Mycenaceae</taxon>
        <taxon>Favolaschia</taxon>
    </lineage>
</organism>
<keyword evidence="4 8" id="KW-0418">Kinase</keyword>
<evidence type="ECO:0000313" key="8">
    <source>
        <dbReference type="EMBL" id="KAK7055923.1"/>
    </source>
</evidence>
<evidence type="ECO:0000256" key="6">
    <source>
        <dbReference type="PROSITE-ProRule" id="PRU10141"/>
    </source>
</evidence>
<dbReference type="Gene3D" id="1.10.510.10">
    <property type="entry name" value="Transferase(Phosphotransferase) domain 1"/>
    <property type="match status" value="1"/>
</dbReference>
<dbReference type="GO" id="GO:0004674">
    <property type="term" value="F:protein serine/threonine kinase activity"/>
    <property type="evidence" value="ECO:0007669"/>
    <property type="project" value="UniProtKB-KW"/>
</dbReference>
<feature type="binding site" evidence="6">
    <location>
        <position position="72"/>
    </location>
    <ligand>
        <name>ATP</name>
        <dbReference type="ChEBI" id="CHEBI:30616"/>
    </ligand>
</feature>
<evidence type="ECO:0000256" key="5">
    <source>
        <dbReference type="ARBA" id="ARBA00022840"/>
    </source>
</evidence>
<dbReference type="GO" id="GO:0005524">
    <property type="term" value="F:ATP binding"/>
    <property type="evidence" value="ECO:0007669"/>
    <property type="project" value="UniProtKB-UniRule"/>
</dbReference>
<dbReference type="InterPro" id="IPR000719">
    <property type="entry name" value="Prot_kinase_dom"/>
</dbReference>
<dbReference type="GO" id="GO:0005634">
    <property type="term" value="C:nucleus"/>
    <property type="evidence" value="ECO:0007669"/>
    <property type="project" value="TreeGrafter"/>
</dbReference>
<dbReference type="InterPro" id="IPR011009">
    <property type="entry name" value="Kinase-like_dom_sf"/>
</dbReference>
<evidence type="ECO:0000259" key="7">
    <source>
        <dbReference type="PROSITE" id="PS50011"/>
    </source>
</evidence>
<reference evidence="8 9" key="1">
    <citation type="journal article" date="2024" name="J Genomics">
        <title>Draft genome sequencing and assembly of Favolaschia claudopus CIRM-BRFM 2984 isolated from oak limbs.</title>
        <authorList>
            <person name="Navarro D."/>
            <person name="Drula E."/>
            <person name="Chaduli D."/>
            <person name="Cazenave R."/>
            <person name="Ahrendt S."/>
            <person name="Wang J."/>
            <person name="Lipzen A."/>
            <person name="Daum C."/>
            <person name="Barry K."/>
            <person name="Grigoriev I.V."/>
            <person name="Favel A."/>
            <person name="Rosso M.N."/>
            <person name="Martin F."/>
        </authorList>
    </citation>
    <scope>NUCLEOTIDE SEQUENCE [LARGE SCALE GENOMIC DNA]</scope>
    <source>
        <strain evidence="8 9">CIRM-BRFM 2984</strain>
    </source>
</reference>
<name>A0AAW0DZG2_9AGAR</name>
<feature type="domain" description="Protein kinase" evidence="7">
    <location>
        <begin position="43"/>
        <end position="432"/>
    </location>
</feature>
<gene>
    <name evidence="8" type="ORF">R3P38DRAFT_2849618</name>
</gene>
<proteinExistence type="predicted"/>
<keyword evidence="1" id="KW-0723">Serine/threonine-protein kinase</keyword>
<comment type="caution">
    <text evidence="8">The sequence shown here is derived from an EMBL/GenBank/DDBJ whole genome shotgun (WGS) entry which is preliminary data.</text>
</comment>
<dbReference type="PANTHER" id="PTHR45646:SF11">
    <property type="entry name" value="SERINE_THREONINE-PROTEIN KINASE DOA"/>
    <property type="match status" value="1"/>
</dbReference>
<dbReference type="AlphaFoldDB" id="A0AAW0DZG2"/>
<dbReference type="Proteomes" id="UP001362999">
    <property type="component" value="Unassembled WGS sequence"/>
</dbReference>
<dbReference type="PANTHER" id="PTHR45646">
    <property type="entry name" value="SERINE/THREONINE-PROTEIN KINASE DOA-RELATED"/>
    <property type="match status" value="1"/>
</dbReference>
<dbReference type="PROSITE" id="PS00107">
    <property type="entry name" value="PROTEIN_KINASE_ATP"/>
    <property type="match status" value="1"/>
</dbReference>
<sequence length="436" mass="49713">MAAHWHLERFYGLAFDDVESLQGYRYGGFAPISLGQEFVNRRYKVIHKLGYGAFSTVWLARDRSNQGLVALKIMQANASSKPSHELAEIHIPRSLHTMLPRIQDLSVDVKDNFKVIMPSGEHQVIVMQMAGPSLFDISDFPSRRLRADLARRVSYQVADALHQMHGAGFVHGDLTTFNILFRVSDSVYGWSDQDIYDNLEQPRSSKVKTRSGEKLAPHEPTYLVAPVSSSKWRNSQGVLQEGVVIADFGQSYFKQPPSDYQPEVALHCMAPEILFDNRAGPEADVWSFGCTIFEIRAGTPLFAWLSDSSSALVKLMVRMFGRLPDPWWAAYEDRNKWFQENGEPKLRSVWEGRTERLEPIFVKLSLEKKLRAIGSTENEERTRSGLGPMIEPKGMALCDEEVQSLGDLLGKMLRYRPEDRITMEEVIRHPWFTARF</sequence>
<dbReference type="Gene3D" id="3.30.200.20">
    <property type="entry name" value="Phosphorylase Kinase, domain 1"/>
    <property type="match status" value="1"/>
</dbReference>
<dbReference type="SUPFAM" id="SSF56112">
    <property type="entry name" value="Protein kinase-like (PK-like)"/>
    <property type="match status" value="1"/>
</dbReference>
<evidence type="ECO:0000256" key="3">
    <source>
        <dbReference type="ARBA" id="ARBA00022741"/>
    </source>
</evidence>
<keyword evidence="5 6" id="KW-0067">ATP-binding</keyword>
<evidence type="ECO:0000256" key="2">
    <source>
        <dbReference type="ARBA" id="ARBA00022679"/>
    </source>
</evidence>
<accession>A0AAW0DZG2</accession>
<dbReference type="InterPro" id="IPR051175">
    <property type="entry name" value="CLK_kinases"/>
</dbReference>
<protein>
    <submittedName>
        <fullName evidence="8">Kinase-like protein</fullName>
    </submittedName>
</protein>
<evidence type="ECO:0000256" key="1">
    <source>
        <dbReference type="ARBA" id="ARBA00022527"/>
    </source>
</evidence>
<keyword evidence="3 6" id="KW-0547">Nucleotide-binding</keyword>
<keyword evidence="2" id="KW-0808">Transferase</keyword>
<dbReference type="InterPro" id="IPR017441">
    <property type="entry name" value="Protein_kinase_ATP_BS"/>
</dbReference>
<keyword evidence="9" id="KW-1185">Reference proteome</keyword>
<evidence type="ECO:0000256" key="4">
    <source>
        <dbReference type="ARBA" id="ARBA00022777"/>
    </source>
</evidence>